<dbReference type="RefSeq" id="WP_270149028.1">
    <property type="nucleotide sequence ID" value="NZ_CP115450.1"/>
</dbReference>
<proteinExistence type="predicted"/>
<gene>
    <name evidence="1" type="ORF">O1G21_33660</name>
</gene>
<dbReference type="Proteomes" id="UP001212821">
    <property type="component" value="Chromosome"/>
</dbReference>
<organism evidence="1 2">
    <name type="scientific">Kitasatospora cathayae</name>
    <dbReference type="NCBI Taxonomy" id="3004092"/>
    <lineage>
        <taxon>Bacteria</taxon>
        <taxon>Bacillati</taxon>
        <taxon>Actinomycetota</taxon>
        <taxon>Actinomycetes</taxon>
        <taxon>Kitasatosporales</taxon>
        <taxon>Streptomycetaceae</taxon>
        <taxon>Kitasatospora</taxon>
    </lineage>
</organism>
<reference evidence="2" key="1">
    <citation type="submission" date="2022-12" db="EMBL/GenBank/DDBJ databases">
        <authorList>
            <person name="Mo P."/>
        </authorList>
    </citation>
    <scope>NUCLEOTIDE SEQUENCE [LARGE SCALE GENOMIC DNA]</scope>
    <source>
        <strain evidence="2">HUAS 3-15</strain>
    </source>
</reference>
<dbReference type="EMBL" id="CP115450">
    <property type="protein sequence ID" value="WBP90321.1"/>
    <property type="molecule type" value="Genomic_DNA"/>
</dbReference>
<keyword evidence="2" id="KW-1185">Reference proteome</keyword>
<evidence type="ECO:0000313" key="2">
    <source>
        <dbReference type="Proteomes" id="UP001212821"/>
    </source>
</evidence>
<accession>A0ABY7QDZ3</accession>
<sequence>MVDVPDGAACVEFDMEVDEAALGERDGESAVLDKEVRLLAKDNRFTLSLGPVEPDAGAPAGSVVLEIPLRCVGHPHPECELHWLSVSLSVRPGRVLDLSPGSEVADQPVKVVRKRTGGLSFDKTVTKLAPEIARERSTEQDVYFPTLQASGKDMQLAKWTFERAGETPLRADRELSVLAGFADTGVPEDLQVTLRAKVTVRGWQGTIPLLGKRKVAFNPRLKLSGSSD</sequence>
<protein>
    <submittedName>
        <fullName evidence="1">Uncharacterized protein</fullName>
    </submittedName>
</protein>
<evidence type="ECO:0000313" key="1">
    <source>
        <dbReference type="EMBL" id="WBP90321.1"/>
    </source>
</evidence>
<name>A0ABY7QDZ3_9ACTN</name>